<feature type="domain" description="DUF3427" evidence="2">
    <location>
        <begin position="16"/>
        <end position="134"/>
    </location>
</feature>
<organism evidence="4 5">
    <name type="scientific">Vibrio ostreicida</name>
    <dbReference type="NCBI Taxonomy" id="526588"/>
    <lineage>
        <taxon>Bacteria</taxon>
        <taxon>Pseudomonadati</taxon>
        <taxon>Pseudomonadota</taxon>
        <taxon>Gammaproteobacteria</taxon>
        <taxon>Vibrionales</taxon>
        <taxon>Vibrionaceae</taxon>
        <taxon>Vibrio</taxon>
    </lineage>
</organism>
<reference evidence="5" key="1">
    <citation type="journal article" date="2019" name="Int. J. Syst. Evol. Microbiol.">
        <title>The Global Catalogue of Microorganisms (GCM) 10K type strain sequencing project: providing services to taxonomists for standard genome sequencing and annotation.</title>
        <authorList>
            <consortium name="The Broad Institute Genomics Platform"/>
            <consortium name="The Broad Institute Genome Sequencing Center for Infectious Disease"/>
            <person name="Wu L."/>
            <person name="Ma J."/>
        </authorList>
    </citation>
    <scope>NUCLEOTIDE SEQUENCE [LARGE SCALE GENOMIC DNA]</scope>
    <source>
        <strain evidence="5">CECT 7398</strain>
    </source>
</reference>
<proteinExistence type="predicted"/>
<feature type="domain" description="Protein NO VEIN C-terminal" evidence="3">
    <location>
        <begin position="243"/>
        <end position="314"/>
    </location>
</feature>
<sequence length="345" mass="39647">MAEIKRKNETFEYSSFVVGHHYSKLDAMALGHVAPPKQARDITGITRFSNCVVLFVTLNKENKQSAYQYQDSFALHGRMFTWESQNLNTPTTPHMQMIIQHKPVLLFARVHEKIKGRTQAFIYVGRLRCKDYSYLTDSKEIPVEVTYDVIDFQAEPSPQLNALYVWRASHEALINTSASVLLETPKPKAKKPPPATSTKRKSQQNQPNWAEIDENNRNLGLAGERLVLGFEKQYLLSENRQDLAEKIEHIALKDSDAGYDILSFDKEGKEKYIEVKTTNKSKGTAFFISRNEVKMSQAYGDQYWVYRVYSMNKSLETVNFYRLNGAVDTHVDLVPTVYKASLRKE</sequence>
<gene>
    <name evidence="4" type="ORF">QWZ16_23495</name>
</gene>
<dbReference type="EMBL" id="JAUFQC010000027">
    <property type="protein sequence ID" value="MDN3612568.1"/>
    <property type="molecule type" value="Genomic_DNA"/>
</dbReference>
<comment type="caution">
    <text evidence="4">The sequence shown here is derived from an EMBL/GenBank/DDBJ whole genome shotgun (WGS) entry which is preliminary data.</text>
</comment>
<dbReference type="InterPro" id="IPR021835">
    <property type="entry name" value="DUF3427"/>
</dbReference>
<evidence type="ECO:0000256" key="1">
    <source>
        <dbReference type="SAM" id="MobiDB-lite"/>
    </source>
</evidence>
<evidence type="ECO:0000259" key="2">
    <source>
        <dbReference type="Pfam" id="PF11907"/>
    </source>
</evidence>
<dbReference type="InterPro" id="IPR024975">
    <property type="entry name" value="NOV_C"/>
</dbReference>
<name>A0ABT8C0V1_9VIBR</name>
<evidence type="ECO:0000313" key="5">
    <source>
        <dbReference type="Proteomes" id="UP001238540"/>
    </source>
</evidence>
<accession>A0ABT8C0V1</accession>
<feature type="region of interest" description="Disordered" evidence="1">
    <location>
        <begin position="183"/>
        <end position="214"/>
    </location>
</feature>
<keyword evidence="5" id="KW-1185">Reference proteome</keyword>
<dbReference type="Proteomes" id="UP001238540">
    <property type="component" value="Unassembled WGS sequence"/>
</dbReference>
<dbReference type="RefSeq" id="WP_170882782.1">
    <property type="nucleotide sequence ID" value="NZ_JABEYA020000006.1"/>
</dbReference>
<dbReference type="Pfam" id="PF11907">
    <property type="entry name" value="DUF3427"/>
    <property type="match status" value="1"/>
</dbReference>
<dbReference type="Pfam" id="PF13020">
    <property type="entry name" value="NOV_C"/>
    <property type="match status" value="1"/>
</dbReference>
<evidence type="ECO:0000259" key="3">
    <source>
        <dbReference type="Pfam" id="PF13020"/>
    </source>
</evidence>
<protein>
    <submittedName>
        <fullName evidence="4">DUF3427 domain-containing protein</fullName>
    </submittedName>
</protein>
<evidence type="ECO:0000313" key="4">
    <source>
        <dbReference type="EMBL" id="MDN3612568.1"/>
    </source>
</evidence>